<keyword evidence="3" id="KW-0378">Hydrolase</keyword>
<dbReference type="Gene3D" id="2.30.42.10">
    <property type="match status" value="1"/>
</dbReference>
<evidence type="ECO:0000256" key="2">
    <source>
        <dbReference type="ARBA" id="ARBA00022670"/>
    </source>
</evidence>
<keyword evidence="4" id="KW-0720">Serine protease</keyword>
<evidence type="ECO:0000256" key="3">
    <source>
        <dbReference type="ARBA" id="ARBA00022801"/>
    </source>
</evidence>
<evidence type="ECO:0000259" key="6">
    <source>
        <dbReference type="PROSITE" id="PS50106"/>
    </source>
</evidence>
<comment type="similarity">
    <text evidence="1">Belongs to the peptidase S1C family.</text>
</comment>
<dbReference type="EMBL" id="CP095071">
    <property type="protein sequence ID" value="UOQ83767.1"/>
    <property type="molecule type" value="Genomic_DNA"/>
</dbReference>
<dbReference type="SUPFAM" id="SSF50156">
    <property type="entry name" value="PDZ domain-like"/>
    <property type="match status" value="1"/>
</dbReference>
<dbReference type="PANTHER" id="PTHR43343">
    <property type="entry name" value="PEPTIDASE S12"/>
    <property type="match status" value="1"/>
</dbReference>
<keyword evidence="8" id="KW-1185">Reference proteome</keyword>
<evidence type="ECO:0000313" key="7">
    <source>
        <dbReference type="EMBL" id="UOQ83767.1"/>
    </source>
</evidence>
<dbReference type="SUPFAM" id="SSF50494">
    <property type="entry name" value="Trypsin-like serine proteases"/>
    <property type="match status" value="1"/>
</dbReference>
<dbReference type="PROSITE" id="PS50106">
    <property type="entry name" value="PDZ"/>
    <property type="match status" value="1"/>
</dbReference>
<reference evidence="7 8" key="1">
    <citation type="submission" date="2022-04" db="EMBL/GenBank/DDBJ databases">
        <title>Gracilibacillus sp. isolated from saltern.</title>
        <authorList>
            <person name="Won M."/>
            <person name="Lee C.-M."/>
            <person name="Woen H.-Y."/>
            <person name="Kwon S.-W."/>
        </authorList>
    </citation>
    <scope>NUCLEOTIDE SEQUENCE [LARGE SCALE GENOMIC DNA]</scope>
    <source>
        <strain evidence="7 8">SSPM10-3</strain>
    </source>
</reference>
<dbReference type="Proteomes" id="UP000831537">
    <property type="component" value="Chromosome"/>
</dbReference>
<name>A0ABY4GJV2_9BACI</name>
<dbReference type="InterPro" id="IPR043504">
    <property type="entry name" value="Peptidase_S1_PA_chymotrypsin"/>
</dbReference>
<dbReference type="InterPro" id="IPR036034">
    <property type="entry name" value="PDZ_sf"/>
</dbReference>
<dbReference type="Pfam" id="PF13365">
    <property type="entry name" value="Trypsin_2"/>
    <property type="match status" value="1"/>
</dbReference>
<evidence type="ECO:0000256" key="1">
    <source>
        <dbReference type="ARBA" id="ARBA00010541"/>
    </source>
</evidence>
<evidence type="ECO:0000313" key="8">
    <source>
        <dbReference type="Proteomes" id="UP000831537"/>
    </source>
</evidence>
<evidence type="ECO:0000256" key="5">
    <source>
        <dbReference type="SAM" id="Phobius"/>
    </source>
</evidence>
<keyword evidence="5" id="KW-1133">Transmembrane helix</keyword>
<dbReference type="PRINTS" id="PR00834">
    <property type="entry name" value="PROTEASES2C"/>
</dbReference>
<dbReference type="RefSeq" id="WP_244740936.1">
    <property type="nucleotide sequence ID" value="NZ_CP095071.1"/>
</dbReference>
<protein>
    <submittedName>
        <fullName evidence="7">Trypsin-like peptidase domain-containing protein</fullName>
    </submittedName>
</protein>
<feature type="domain" description="PDZ" evidence="6">
    <location>
        <begin position="297"/>
        <end position="400"/>
    </location>
</feature>
<dbReference type="InterPro" id="IPR001478">
    <property type="entry name" value="PDZ"/>
</dbReference>
<dbReference type="InterPro" id="IPR001940">
    <property type="entry name" value="Peptidase_S1C"/>
</dbReference>
<dbReference type="InterPro" id="IPR009003">
    <property type="entry name" value="Peptidase_S1_PA"/>
</dbReference>
<dbReference type="PANTHER" id="PTHR43343:SF3">
    <property type="entry name" value="PROTEASE DO-LIKE 8, CHLOROPLASTIC"/>
    <property type="match status" value="1"/>
</dbReference>
<dbReference type="Gene3D" id="2.40.10.10">
    <property type="entry name" value="Trypsin-like serine proteases"/>
    <property type="match status" value="2"/>
</dbReference>
<feature type="transmembrane region" description="Helical" evidence="5">
    <location>
        <begin position="20"/>
        <end position="42"/>
    </location>
</feature>
<evidence type="ECO:0000256" key="4">
    <source>
        <dbReference type="ARBA" id="ARBA00022825"/>
    </source>
</evidence>
<proteinExistence type="inferred from homology"/>
<sequence length="414" mass="45069">MGYYDDHYQTRQKVKRKSWFMPFVIGIVLGAFLFAVLLPTMVNNNWLPYQVILGDDTVNSDEQIHQSDDEGSETPSTLQNIQVDISTKVSEIVGDISPAVVGVVNIQTQSDFWEQEQSGEQGTGSGVIYKIDGDKAYIVTNYHVVSGADQLEIVLSDEEETTVSATLVGSDLYTDLAVVEMDAANASKAIEFGNSDDVHVGEPAIAIGNPLGLHLSGSVTQGIISGKQRAIPQDFNADGRADWQAEVIQTDAAINPGNSGGALLNMDGKLIGINSMKIAQDEVEGIGFAIPVDDVVPIIEELEQNGEIKRPYLGIEAYSLNDIARVEWERSLSLPSEVEGGIYIRSVEPMSPADNGGLTEYDVITQLDGEPIEDIVDLRKHLYSVKSIGDSLTITYYREGEKQETTVELTSLSY</sequence>
<gene>
    <name evidence="7" type="ORF">MUN87_13495</name>
</gene>
<keyword evidence="5" id="KW-0812">Transmembrane</keyword>
<dbReference type="Pfam" id="PF13180">
    <property type="entry name" value="PDZ_2"/>
    <property type="match status" value="1"/>
</dbReference>
<organism evidence="7 8">
    <name type="scientific">Gracilibacillus salinarum</name>
    <dbReference type="NCBI Taxonomy" id="2932255"/>
    <lineage>
        <taxon>Bacteria</taxon>
        <taxon>Bacillati</taxon>
        <taxon>Bacillota</taxon>
        <taxon>Bacilli</taxon>
        <taxon>Bacillales</taxon>
        <taxon>Bacillaceae</taxon>
        <taxon>Gracilibacillus</taxon>
    </lineage>
</organism>
<accession>A0ABY4GJV2</accession>
<keyword evidence="2" id="KW-0645">Protease</keyword>
<dbReference type="SMART" id="SM00228">
    <property type="entry name" value="PDZ"/>
    <property type="match status" value="1"/>
</dbReference>
<dbReference type="InterPro" id="IPR051201">
    <property type="entry name" value="Chloro_Bact_Ser_Proteases"/>
</dbReference>
<keyword evidence="5" id="KW-0472">Membrane</keyword>